<dbReference type="Gene3D" id="1.25.10.100">
    <property type="match status" value="1"/>
</dbReference>
<organism evidence="4 5">
    <name type="scientific">Zygosaccharomyces bailii (strain CLIB 213 / ATCC 58445 / CBS 680 / BCRC 21525 / NBRC 1098 / NCYC 1416 / NRRL Y-2227)</name>
    <dbReference type="NCBI Taxonomy" id="1333698"/>
    <lineage>
        <taxon>Eukaryota</taxon>
        <taxon>Fungi</taxon>
        <taxon>Dikarya</taxon>
        <taxon>Ascomycota</taxon>
        <taxon>Saccharomycotina</taxon>
        <taxon>Saccharomycetes</taxon>
        <taxon>Saccharomycetales</taxon>
        <taxon>Saccharomycetaceae</taxon>
        <taxon>Zygosaccharomyces</taxon>
    </lineage>
</organism>
<evidence type="ECO:0000256" key="2">
    <source>
        <dbReference type="ARBA" id="ARBA00022490"/>
    </source>
</evidence>
<feature type="domain" description="UNC-45/Cro1/She4 central" evidence="3">
    <location>
        <begin position="147"/>
        <end position="299"/>
    </location>
</feature>
<sequence>MPVQSNPDAVQQLTSQLDTNLKITDASNYNEALNEVLGSHSPKDVIQQLGSQKVEEVITRSYQDHSESRKHLQDLIVQDLPKSLDVFEELSLQSVYTLADSFSDTESTLPLLVELRKRIHQGEDTHVKYLLSLAFKLLTDFNYTFSQVSFLVKELCDRIKESEVKSIMLLIFTQLDKQYHDQFSKRFLDLMDNLIIEAEADVGNDTLYMMVDILTEIYPVLTSLCSEVLLGTEVVQLFQQRVFERADEDFTKSLLRLFSIACIDETVRVHIAENYTGLLEKALALKSFSVYSVLVLVKTWSFNKLQNVSITSLADILIENYLHNGDEESEEIAACVEGLAYLSLKPTIKKRLRNNPLICNKLIHLVDTNHKNPNSYGVLVILANLSTYPKDYNASGSFEPQSIRDLRAYYELKTPSTGEKEASTETREEVLDFNREFILDKELVSNVKTDYGTLSQGCKQQLIRIIYNVTRDRGCLPECIGQGGTKIVLEYLLNDHDAADLIRILASRALTKMLIFTDPSLIFTKYSPVNAIGPLFDLLPKSPAEHDEVLTTPQDVITTTDSYEALLALTNLASFGASEGDDVCKRIASVDKYWTTVENLMLDDEILLQRSTLELISNLMSHPLPIAVKFFNFDNPRSRKNFGILVKLLQLNDVKSQRAVAAIFANIASTIPFIAQELLTKQELIDTAVDVLGNQMDDADLRQRFIIFFYSLAETIPADNSGKDSLLTGNKKLAQALQRAAAMPDIDPQISEVIPTILSNIKCPAKT</sequence>
<dbReference type="GO" id="GO:0005737">
    <property type="term" value="C:cytoplasm"/>
    <property type="evidence" value="ECO:0007669"/>
    <property type="project" value="UniProtKB-SubCell"/>
</dbReference>
<dbReference type="Gene3D" id="1.25.10.10">
    <property type="entry name" value="Leucine-rich Repeat Variant"/>
    <property type="match status" value="1"/>
</dbReference>
<proteinExistence type="predicted"/>
<dbReference type="OrthoDB" id="5574718at2759"/>
<evidence type="ECO:0000259" key="3">
    <source>
        <dbReference type="Pfam" id="PF11701"/>
    </source>
</evidence>
<dbReference type="GO" id="GO:0051879">
    <property type="term" value="F:Hsp90 protein binding"/>
    <property type="evidence" value="ECO:0007669"/>
    <property type="project" value="TreeGrafter"/>
</dbReference>
<dbReference type="InterPro" id="IPR011989">
    <property type="entry name" value="ARM-like"/>
</dbReference>
<dbReference type="Pfam" id="PF11701">
    <property type="entry name" value="UNC45-central"/>
    <property type="match status" value="1"/>
</dbReference>
<evidence type="ECO:0000313" key="5">
    <source>
        <dbReference type="Proteomes" id="UP000019375"/>
    </source>
</evidence>
<comment type="subcellular location">
    <subcellularLocation>
        <location evidence="1">Cytoplasm</location>
    </subcellularLocation>
</comment>
<dbReference type="EMBL" id="HG316456">
    <property type="protein sequence ID" value="CDF88810.1"/>
    <property type="molecule type" value="Genomic_DNA"/>
</dbReference>
<accession>A0A8J2WXX0</accession>
<protein>
    <submittedName>
        <fullName evidence="4">ZYBA0S03-02432g1_1</fullName>
    </submittedName>
</protein>
<dbReference type="PANTHER" id="PTHR45994">
    <property type="entry name" value="FI21225P1"/>
    <property type="match status" value="1"/>
</dbReference>
<keyword evidence="2" id="KW-0963">Cytoplasm</keyword>
<evidence type="ECO:0000313" key="4">
    <source>
        <dbReference type="EMBL" id="CDF88810.1"/>
    </source>
</evidence>
<dbReference type="PANTHER" id="PTHR45994:SF1">
    <property type="entry name" value="FI21225P1"/>
    <property type="match status" value="1"/>
</dbReference>
<dbReference type="InterPro" id="IPR016024">
    <property type="entry name" value="ARM-type_fold"/>
</dbReference>
<gene>
    <name evidence="4" type="ORF">BN860_02432g</name>
</gene>
<dbReference type="SUPFAM" id="SSF48371">
    <property type="entry name" value="ARM repeat"/>
    <property type="match status" value="1"/>
</dbReference>
<dbReference type="Proteomes" id="UP000019375">
    <property type="component" value="Unassembled WGS sequence"/>
</dbReference>
<evidence type="ECO:0000256" key="1">
    <source>
        <dbReference type="ARBA" id="ARBA00004496"/>
    </source>
</evidence>
<keyword evidence="5" id="KW-1185">Reference proteome</keyword>
<dbReference type="InterPro" id="IPR024660">
    <property type="entry name" value="UCS_central_dom"/>
</dbReference>
<dbReference type="AlphaFoldDB" id="A0A8J2WXX0"/>
<reference evidence="5" key="1">
    <citation type="journal article" date="2013" name="Genome Announc.">
        <title>Genome sequence of the food spoilage yeast Zygosaccharomyces bailii CLIB 213(T).</title>
        <authorList>
            <person name="Galeote V."/>
            <person name="Bigey F."/>
            <person name="Devillers H."/>
            <person name="Neuveglise C."/>
            <person name="Dequin S."/>
        </authorList>
    </citation>
    <scope>NUCLEOTIDE SEQUENCE [LARGE SCALE GENOMIC DNA]</scope>
    <source>
        <strain evidence="5">CLIB 213 / ATCC 58445 / CBS 680 / CCRC 21525 / NBRC 1098 / NCYC 1416 / NRRL Y-2227</strain>
    </source>
</reference>
<name>A0A8J2WXX0_ZYGB2</name>